<sequence length="363" mass="39461">MRVYGVTYDTGFPSAGTTTHEPFDPDVVRREMQIIRDDLHCDAVRVTGGDQDRLETAARHAARAGLEVWYSPFTNGLTQDELMAFLVDGAERAERLRREGARVVFLTGSEISLVTSGFLPGDSLRERLAGLAEPARVRAALPGVHARVNAFLTRAVAAVRERFGGPVSYASLPFEGVDWAPFDMIATDAGYRDAATAPGFRAGLRAQTSQGKPLAVTEFGCVTYRGAADLGGRGDAIVEWDEHARPARLTATITRDEEEQAAYVRELLGIYDEEGADTAFVNTFARRDLPTSAEPERDFDTASFGIVKILEYGHTGTAYPGLPWEPKAAFHALAEYGRARTATRQTEQVGRASHPADITGRPG</sequence>
<evidence type="ECO:0000256" key="1">
    <source>
        <dbReference type="SAM" id="MobiDB-lite"/>
    </source>
</evidence>
<dbReference type="EMBL" id="BLAF01000010">
    <property type="protein sequence ID" value="GES19033.1"/>
    <property type="molecule type" value="Genomic_DNA"/>
</dbReference>
<dbReference type="OrthoDB" id="151193at2"/>
<dbReference type="SUPFAM" id="SSF51445">
    <property type="entry name" value="(Trans)glycosidases"/>
    <property type="match status" value="1"/>
</dbReference>
<evidence type="ECO:0008006" key="4">
    <source>
        <dbReference type="Google" id="ProtNLM"/>
    </source>
</evidence>
<keyword evidence="3" id="KW-1185">Reference proteome</keyword>
<reference evidence="2 3" key="1">
    <citation type="submission" date="2019-10" db="EMBL/GenBank/DDBJ databases">
        <title>Whole genome shotgun sequence of Acrocarpospora pleiomorpha NBRC 16267.</title>
        <authorList>
            <person name="Ichikawa N."/>
            <person name="Kimura A."/>
            <person name="Kitahashi Y."/>
            <person name="Komaki H."/>
            <person name="Oguchi A."/>
        </authorList>
    </citation>
    <scope>NUCLEOTIDE SEQUENCE [LARGE SCALE GENOMIC DNA]</scope>
    <source>
        <strain evidence="2 3">NBRC 16267</strain>
    </source>
</reference>
<organism evidence="2 3">
    <name type="scientific">Acrocarpospora pleiomorpha</name>
    <dbReference type="NCBI Taxonomy" id="90975"/>
    <lineage>
        <taxon>Bacteria</taxon>
        <taxon>Bacillati</taxon>
        <taxon>Actinomycetota</taxon>
        <taxon>Actinomycetes</taxon>
        <taxon>Streptosporangiales</taxon>
        <taxon>Streptosporangiaceae</taxon>
        <taxon>Acrocarpospora</taxon>
    </lineage>
</organism>
<dbReference type="Proteomes" id="UP000377595">
    <property type="component" value="Unassembled WGS sequence"/>
</dbReference>
<name>A0A5M3XIW0_9ACTN</name>
<accession>A0A5M3XIW0</accession>
<dbReference type="InterPro" id="IPR017853">
    <property type="entry name" value="GH"/>
</dbReference>
<dbReference type="AlphaFoldDB" id="A0A5M3XIW0"/>
<evidence type="ECO:0000313" key="3">
    <source>
        <dbReference type="Proteomes" id="UP000377595"/>
    </source>
</evidence>
<protein>
    <recommendedName>
        <fullName evidence="4">Abortive infection protein</fullName>
    </recommendedName>
</protein>
<gene>
    <name evidence="2" type="ORF">Aple_019290</name>
</gene>
<feature type="region of interest" description="Disordered" evidence="1">
    <location>
        <begin position="341"/>
        <end position="363"/>
    </location>
</feature>
<proteinExistence type="predicted"/>
<comment type="caution">
    <text evidence="2">The sequence shown here is derived from an EMBL/GenBank/DDBJ whole genome shotgun (WGS) entry which is preliminary data.</text>
</comment>
<dbReference type="Gene3D" id="3.20.20.80">
    <property type="entry name" value="Glycosidases"/>
    <property type="match status" value="1"/>
</dbReference>
<evidence type="ECO:0000313" key="2">
    <source>
        <dbReference type="EMBL" id="GES19033.1"/>
    </source>
</evidence>
<dbReference type="RefSeq" id="WP_155344160.1">
    <property type="nucleotide sequence ID" value="NZ_BAAAHM010000018.1"/>
</dbReference>